<sequence length="305" mass="31604">MLPAQGTYLVLAARATLLALCGTLGGCVLLDTVQQDLSQGKVEDCLISRYEGSGLVGAYLRQVEGTPTYSLFAVEGRLRRSGVPRDLFFDNRTVPWFEARDGGAPSFLRRSSAAAWPGFPSGDPLPAIHDFAYLNDGVDYAGPIVTGPSPAGRDLPTTGNRSFSGRAEVTLHLADGQGGIATTTAHGRFEVEIGYGAGRSAVTLSGLRATEGGALPFSALDWSNLGHCGPRVISSGQGSIRVVTADGRATSPFAEGRTVPKLRASFEAAQFAAPEGGPPSRFGGVFLIEADAGSLIGVFLSDGGA</sequence>
<protein>
    <recommendedName>
        <fullName evidence="3">Transferrin-binding protein B C-lobe/N-lobe beta barrel domain-containing protein</fullName>
    </recommendedName>
</protein>
<evidence type="ECO:0000313" key="1">
    <source>
        <dbReference type="EMBL" id="TCM86122.1"/>
    </source>
</evidence>
<reference evidence="1 2" key="1">
    <citation type="submission" date="2019-03" db="EMBL/GenBank/DDBJ databases">
        <title>Genomic Encyclopedia of Type Strains, Phase IV (KMG-IV): sequencing the most valuable type-strain genomes for metagenomic binning, comparative biology and taxonomic classification.</title>
        <authorList>
            <person name="Goeker M."/>
        </authorList>
    </citation>
    <scope>NUCLEOTIDE SEQUENCE [LARGE SCALE GENOMIC DNA]</scope>
    <source>
        <strain evidence="1 2">DSM 21153</strain>
    </source>
</reference>
<evidence type="ECO:0008006" key="3">
    <source>
        <dbReference type="Google" id="ProtNLM"/>
    </source>
</evidence>
<gene>
    <name evidence="1" type="ORF">EV216_10587</name>
</gene>
<comment type="caution">
    <text evidence="1">The sequence shown here is derived from an EMBL/GenBank/DDBJ whole genome shotgun (WGS) entry which is preliminary data.</text>
</comment>
<dbReference type="RefSeq" id="WP_132693920.1">
    <property type="nucleotide sequence ID" value="NZ_SLVM01000005.1"/>
</dbReference>
<dbReference type="OrthoDB" id="7638956at2"/>
<dbReference type="AlphaFoldDB" id="A0A4R1YXZ7"/>
<organism evidence="1 2">
    <name type="scientific">Rhodovulum steppense</name>
    <dbReference type="NCBI Taxonomy" id="540251"/>
    <lineage>
        <taxon>Bacteria</taxon>
        <taxon>Pseudomonadati</taxon>
        <taxon>Pseudomonadota</taxon>
        <taxon>Alphaproteobacteria</taxon>
        <taxon>Rhodobacterales</taxon>
        <taxon>Paracoccaceae</taxon>
        <taxon>Rhodovulum</taxon>
    </lineage>
</organism>
<dbReference type="EMBL" id="SLVM01000005">
    <property type="protein sequence ID" value="TCM86122.1"/>
    <property type="molecule type" value="Genomic_DNA"/>
</dbReference>
<keyword evidence="2" id="KW-1185">Reference proteome</keyword>
<dbReference type="Proteomes" id="UP000295277">
    <property type="component" value="Unassembled WGS sequence"/>
</dbReference>
<evidence type="ECO:0000313" key="2">
    <source>
        <dbReference type="Proteomes" id="UP000295277"/>
    </source>
</evidence>
<proteinExistence type="predicted"/>
<accession>A0A4R1YXZ7</accession>
<name>A0A4R1YXZ7_9RHOB</name>